<comment type="caution">
    <text evidence="2">The sequence shown here is derived from an EMBL/GenBank/DDBJ whole genome shotgun (WGS) entry which is preliminary data.</text>
</comment>
<keyword evidence="3" id="KW-1185">Reference proteome</keyword>
<evidence type="ECO:0000313" key="2">
    <source>
        <dbReference type="EMBL" id="KAK2553483.1"/>
    </source>
</evidence>
<reference evidence="2" key="1">
    <citation type="journal article" date="2023" name="G3 (Bethesda)">
        <title>Whole genome assembly and annotation of the endangered Caribbean coral Acropora cervicornis.</title>
        <authorList>
            <person name="Selwyn J.D."/>
            <person name="Vollmer S.V."/>
        </authorList>
    </citation>
    <scope>NUCLEOTIDE SEQUENCE</scope>
    <source>
        <strain evidence="2">K2</strain>
    </source>
</reference>
<dbReference type="EMBL" id="JARQWQ010000077">
    <property type="protein sequence ID" value="KAK2553483.1"/>
    <property type="molecule type" value="Genomic_DNA"/>
</dbReference>
<feature type="region of interest" description="Disordered" evidence="1">
    <location>
        <begin position="198"/>
        <end position="263"/>
    </location>
</feature>
<feature type="compositionally biased region" description="Basic residues" evidence="1">
    <location>
        <begin position="229"/>
        <end position="239"/>
    </location>
</feature>
<dbReference type="Proteomes" id="UP001249851">
    <property type="component" value="Unassembled WGS sequence"/>
</dbReference>
<accession>A0AAD9Q2K8</accession>
<evidence type="ECO:0000256" key="1">
    <source>
        <dbReference type="SAM" id="MobiDB-lite"/>
    </source>
</evidence>
<sequence length="263" mass="29422">MLEGVIPNHKEIMALGGPQVAVNDDQLRSVAPNNYEKNTEDLLRHIVVMAAENPQEVKFFFRHKFVARKCACGEALGFKVAQMLQFAKVEDVNIRGDVLRAFIRRKGIGCNGIKLRFVDNTQHHGTQIRRSYLQTDLLAKLDTAFEQKPDTCEVTKTIEEEDAVTLDIGHATASSVVVETKDQRDAGLLDIHQDTTSSVVTTSTGTNDHKDAGPLENSCEDNASAAKPTSRRRPVRRPRNILDDNLSAHFQPSGKRCRRQRHK</sequence>
<proteinExistence type="predicted"/>
<name>A0AAD9Q2K8_ACRCE</name>
<dbReference type="AlphaFoldDB" id="A0AAD9Q2K8"/>
<evidence type="ECO:0000313" key="3">
    <source>
        <dbReference type="Proteomes" id="UP001249851"/>
    </source>
</evidence>
<protein>
    <submittedName>
        <fullName evidence="2">Uncharacterized protein</fullName>
    </submittedName>
</protein>
<gene>
    <name evidence="2" type="ORF">P5673_025246</name>
</gene>
<organism evidence="2 3">
    <name type="scientific">Acropora cervicornis</name>
    <name type="common">Staghorn coral</name>
    <dbReference type="NCBI Taxonomy" id="6130"/>
    <lineage>
        <taxon>Eukaryota</taxon>
        <taxon>Metazoa</taxon>
        <taxon>Cnidaria</taxon>
        <taxon>Anthozoa</taxon>
        <taxon>Hexacorallia</taxon>
        <taxon>Scleractinia</taxon>
        <taxon>Astrocoeniina</taxon>
        <taxon>Acroporidae</taxon>
        <taxon>Acropora</taxon>
    </lineage>
</organism>
<reference evidence="2" key="2">
    <citation type="journal article" date="2023" name="Science">
        <title>Genomic signatures of disease resistance in endangered staghorn corals.</title>
        <authorList>
            <person name="Vollmer S.V."/>
            <person name="Selwyn J.D."/>
            <person name="Despard B.A."/>
            <person name="Roesel C.L."/>
        </authorList>
    </citation>
    <scope>NUCLEOTIDE SEQUENCE</scope>
    <source>
        <strain evidence="2">K2</strain>
    </source>
</reference>